<dbReference type="EMBL" id="JAKILJ010000029">
    <property type="protein sequence ID" value="MCL1106199.1"/>
    <property type="molecule type" value="Genomic_DNA"/>
</dbReference>
<name>A0A9X1Z8W1_9GAMM</name>
<dbReference type="PANTHER" id="PTHR35936:SF25">
    <property type="entry name" value="ABC TRANSPORTER SUBSTRATE-BINDING PROTEIN"/>
    <property type="match status" value="1"/>
</dbReference>
<keyword evidence="4" id="KW-1185">Reference proteome</keyword>
<sequence length="249" mass="28018">MKKSVILMSCVVLFFISGFTFADTVLKYNVNGSSSWVPYYIPKSPETPGVLGEIVPLLLARANINIEKHNFPPRRTNYALDKGWLDFDFVSPSWFPNADLGELFVQSSAIIAIEEHVITLASNAKNWQSNDNLKGQEIGTIGGYLYHNDTEFTRVDFISEKELIKALYKDRVKAAISGDLPALYWAKQLNRPITLAALHSKGYLVMRLRKEHAALLPNINAAIAELQSNGTIERIIDKYTQQAVFEHTE</sequence>
<evidence type="ECO:0000256" key="2">
    <source>
        <dbReference type="SAM" id="SignalP"/>
    </source>
</evidence>
<dbReference type="RefSeq" id="WP_188926539.1">
    <property type="nucleotide sequence ID" value="NZ_BMQI01000046.1"/>
</dbReference>
<feature type="chain" id="PRO_5040833515" evidence="2">
    <location>
        <begin position="23"/>
        <end position="249"/>
    </location>
</feature>
<dbReference type="SUPFAM" id="SSF53850">
    <property type="entry name" value="Periplasmic binding protein-like II"/>
    <property type="match status" value="1"/>
</dbReference>
<gene>
    <name evidence="3" type="ORF">L2749_13190</name>
</gene>
<accession>A0A9X1Z8W1</accession>
<protein>
    <submittedName>
        <fullName evidence="3">Transporter substrate-binding domain-containing protein</fullName>
    </submittedName>
</protein>
<organism evidence="3 4">
    <name type="scientific">Shewanella algicola</name>
    <dbReference type="NCBI Taxonomy" id="640633"/>
    <lineage>
        <taxon>Bacteria</taxon>
        <taxon>Pseudomonadati</taxon>
        <taxon>Pseudomonadota</taxon>
        <taxon>Gammaproteobacteria</taxon>
        <taxon>Alteromonadales</taxon>
        <taxon>Shewanellaceae</taxon>
        <taxon>Shewanella</taxon>
    </lineage>
</organism>
<keyword evidence="2" id="KW-0732">Signal</keyword>
<evidence type="ECO:0000313" key="3">
    <source>
        <dbReference type="EMBL" id="MCL1106199.1"/>
    </source>
</evidence>
<dbReference type="Proteomes" id="UP001139408">
    <property type="component" value="Unassembled WGS sequence"/>
</dbReference>
<proteinExistence type="inferred from homology"/>
<reference evidence="3" key="1">
    <citation type="submission" date="2022-01" db="EMBL/GenBank/DDBJ databases">
        <title>Whole genome-based taxonomy of the Shewanellaceae.</title>
        <authorList>
            <person name="Martin-Rodriguez A.J."/>
        </authorList>
    </citation>
    <scope>NUCLEOTIDE SEQUENCE</scope>
    <source>
        <strain evidence="3">DSM 23803</strain>
    </source>
</reference>
<dbReference type="AlphaFoldDB" id="A0A9X1Z8W1"/>
<comment type="caution">
    <text evidence="3">The sequence shown here is derived from an EMBL/GenBank/DDBJ whole genome shotgun (WGS) entry which is preliminary data.</text>
</comment>
<evidence type="ECO:0000313" key="4">
    <source>
        <dbReference type="Proteomes" id="UP001139408"/>
    </source>
</evidence>
<dbReference type="PANTHER" id="PTHR35936">
    <property type="entry name" value="MEMBRANE-BOUND LYTIC MUREIN TRANSGLYCOSYLASE F"/>
    <property type="match status" value="1"/>
</dbReference>
<comment type="similarity">
    <text evidence="1">Belongs to the bacterial solute-binding protein 3 family.</text>
</comment>
<feature type="signal peptide" evidence="2">
    <location>
        <begin position="1"/>
        <end position="22"/>
    </location>
</feature>
<evidence type="ECO:0000256" key="1">
    <source>
        <dbReference type="ARBA" id="ARBA00010333"/>
    </source>
</evidence>
<dbReference type="Gene3D" id="3.40.190.10">
    <property type="entry name" value="Periplasmic binding protein-like II"/>
    <property type="match status" value="2"/>
</dbReference>